<organism evidence="3 4">
    <name type="scientific">Plasmodium knowlesi (strain H)</name>
    <dbReference type="NCBI Taxonomy" id="5851"/>
    <lineage>
        <taxon>Eukaryota</taxon>
        <taxon>Sar</taxon>
        <taxon>Alveolata</taxon>
        <taxon>Apicomplexa</taxon>
        <taxon>Aconoidasida</taxon>
        <taxon>Haemosporida</taxon>
        <taxon>Plasmodiidae</taxon>
        <taxon>Plasmodium</taxon>
        <taxon>Plasmodium (Plasmodium)</taxon>
    </lineage>
</organism>
<evidence type="ECO:0000313" key="3">
    <source>
        <dbReference type="EMBL" id="CAA9986722.1"/>
    </source>
</evidence>
<dbReference type="EMBL" id="AM910986">
    <property type="protein sequence ID" value="CAA9986722.1"/>
    <property type="molecule type" value="Genomic_DNA"/>
</dbReference>
<evidence type="ECO:0000313" key="4">
    <source>
        <dbReference type="Proteomes" id="UP000031513"/>
    </source>
</evidence>
<proteinExistence type="predicted"/>
<accession>A0A1A7VNY3</accession>
<feature type="region of interest" description="Disordered" evidence="1">
    <location>
        <begin position="146"/>
        <end position="185"/>
    </location>
</feature>
<dbReference type="RefSeq" id="XP_002257907.1">
    <property type="nucleotide sequence ID" value="XM_002257871.1"/>
</dbReference>
<dbReference type="InParanoid" id="A0A384KP99"/>
<name>A0A384KP99_PLAKH</name>
<evidence type="ECO:0000256" key="1">
    <source>
        <dbReference type="SAM" id="MobiDB-lite"/>
    </source>
</evidence>
<evidence type="ECO:0000259" key="2">
    <source>
        <dbReference type="Pfam" id="PF12887"/>
    </source>
</evidence>
<feature type="compositionally biased region" description="Basic and acidic residues" evidence="1">
    <location>
        <begin position="157"/>
        <end position="166"/>
    </location>
</feature>
<accession>B3L0M5</accession>
<dbReference type="Proteomes" id="UP000031513">
    <property type="component" value="Chromosome 4"/>
</dbReference>
<dbReference type="VEuPathDB" id="PlasmoDB:PKNH_0408200"/>
<accession>A0A384KP99</accession>
<gene>
    <name evidence="3" type="ORF">PKNH_0408200</name>
</gene>
<dbReference type="AlphaFoldDB" id="A0A384KP99"/>
<dbReference type="Pfam" id="PF12887">
    <property type="entry name" value="SICA_alpha"/>
    <property type="match status" value="1"/>
</dbReference>
<dbReference type="KEGG" id="pkn:PKNH_0408200"/>
<feature type="domain" description="Schizont-infected cell agglutination extracellular alpha" evidence="2">
    <location>
        <begin position="26"/>
        <end position="118"/>
    </location>
</feature>
<reference evidence="3 4" key="1">
    <citation type="journal article" date="2008" name="Nature">
        <title>The genome of Plasmodium knowlesi strain H, a zoonotic malaria parasite with host range from monkey to man.</title>
        <authorList>
            <person name="Pain A."/>
            <person name="Boehme U."/>
            <person name="Berry A.E."/>
            <person name="Mungall K."/>
            <person name="Finn R."/>
            <person name="Jackson A.P."/>
            <person name="Mourier T."/>
            <person name="Mistry J."/>
            <person name="Pasini E.M."/>
            <person name="Aslett M."/>
            <person name="Balasubrammaniam S."/>
            <person name="Borgwardt K."/>
            <person name="Brooks K."/>
            <person name="Carret C."/>
            <person name="Carver T.J."/>
            <person name="Cherevach I."/>
            <person name="Chillingworth T."/>
            <person name="Clarke T.G."/>
            <person name="Galinski M.R."/>
            <person name="Hall N."/>
            <person name="Harper D."/>
            <person name="Harris D."/>
            <person name="Hauser H."/>
            <person name="Ivens A."/>
            <person name="Janssen C.S."/>
            <person name="Keane T."/>
            <person name="Larke N."/>
            <person name="Lapp S."/>
            <person name="Marti M."/>
            <person name="Moule S."/>
            <person name="Meyer I.M."/>
            <person name="Ormond D."/>
            <person name="Peters N."/>
            <person name="Sanders M."/>
            <person name="Sanders S."/>
            <person name="Sergeant T.J."/>
            <person name="Simmonds M."/>
            <person name="Smith F."/>
            <person name="Squares R."/>
            <person name="Thurston S."/>
            <person name="Tivey A.R."/>
            <person name="Walker D."/>
            <person name="White B."/>
            <person name="Zuiderwijk E."/>
            <person name="Churcher C."/>
            <person name="Quail M.A."/>
            <person name="Cowman A.F."/>
            <person name="Turner C.M.R."/>
            <person name="Rajandream M.A."/>
            <person name="Kocken C.H.M."/>
            <person name="Thomas A.W."/>
            <person name="Newbold C.I."/>
            <person name="Barrell B.G."/>
            <person name="Berriman M."/>
        </authorList>
    </citation>
    <scope>NUCLEOTIDE SEQUENCE [LARGE SCALE GENOMIC DNA]</scope>
    <source>
        <strain evidence="3 4">H</strain>
    </source>
</reference>
<dbReference type="InterPro" id="IPR024290">
    <property type="entry name" value="SICA_extracell_a"/>
</dbReference>
<dbReference type="GeneID" id="7319195"/>
<keyword evidence="4" id="KW-1185">Reference proteome</keyword>
<sequence length="247" mass="27875">MARVYGNNVRIYIGNTIFCKWYKNARDHATAVDMQPVYESFDDVEVCKRCPVGTISLKEIYGDHCQLTDVLQKIEGEIMKNVKSKHDKQNVEFNNCERIDPTALMLGKALLQDKISKWTEEDRNKGSSGRNWRVGWELWCRMKQRCTGGKRSPSSQKVKEAQEGAKKNNKGSTTTSLGIKDVGSSSKEEALMDDILDDDDKFPSSQLRTMLNAVVESTVTSSSQNRIDVNNIARKVTDAIQEKEGTL</sequence>
<protein>
    <submittedName>
        <fullName evidence="3">SICAvar, type II</fullName>
    </submittedName>
</protein>